<dbReference type="PANTHER" id="PTHR45631">
    <property type="entry name" value="OS07G0107800 PROTEIN-RELATED"/>
    <property type="match status" value="1"/>
</dbReference>
<evidence type="ECO:0000259" key="19">
    <source>
        <dbReference type="PROSITE" id="PS50011"/>
    </source>
</evidence>
<dbReference type="InterPro" id="IPR011009">
    <property type="entry name" value="Kinase-like_dom_sf"/>
</dbReference>
<dbReference type="Gene3D" id="1.10.510.10">
    <property type="entry name" value="Transferase(Phosphotransferase) domain 1"/>
    <property type="match status" value="1"/>
</dbReference>
<evidence type="ECO:0000256" key="8">
    <source>
        <dbReference type="ARBA" id="ARBA00022737"/>
    </source>
</evidence>
<dbReference type="PROSITE" id="PS00108">
    <property type="entry name" value="PROTEIN_KINASE_ST"/>
    <property type="match status" value="1"/>
</dbReference>
<gene>
    <name evidence="20" type="primary">LOC103626627</name>
</gene>
<dbReference type="SUPFAM" id="SSF56112">
    <property type="entry name" value="Protein kinase-like (PK-like)"/>
    <property type="match status" value="1"/>
</dbReference>
<evidence type="ECO:0000256" key="5">
    <source>
        <dbReference type="ARBA" id="ARBA00022679"/>
    </source>
</evidence>
<dbReference type="Gene3D" id="2.60.120.430">
    <property type="entry name" value="Galactose-binding lectin"/>
    <property type="match status" value="1"/>
</dbReference>
<accession>A0A804PEW9</accession>
<feature type="chain" id="PRO_5032505741" description="non-specific serine/threonine protein kinase" evidence="18">
    <location>
        <begin position="20"/>
        <end position="819"/>
    </location>
</feature>
<dbReference type="FunFam" id="3.80.10.10:FF:000129">
    <property type="entry name" value="Leucine-rich repeat receptor-like kinase"/>
    <property type="match status" value="1"/>
</dbReference>
<evidence type="ECO:0000313" key="21">
    <source>
        <dbReference type="Proteomes" id="UP000007305"/>
    </source>
</evidence>
<feature type="signal peptide" evidence="18">
    <location>
        <begin position="1"/>
        <end position="19"/>
    </location>
</feature>
<reference evidence="21" key="1">
    <citation type="journal article" date="2009" name="Science">
        <title>The B73 maize genome: complexity, diversity, and dynamics.</title>
        <authorList>
            <person name="Schnable P.S."/>
            <person name="Ware D."/>
            <person name="Fulton R.S."/>
            <person name="Stein J.C."/>
            <person name="Wei F."/>
            <person name="Pasternak S."/>
            <person name="Liang C."/>
            <person name="Zhang J."/>
            <person name="Fulton L."/>
            <person name="Graves T.A."/>
            <person name="Minx P."/>
            <person name="Reily A.D."/>
            <person name="Courtney L."/>
            <person name="Kruchowski S.S."/>
            <person name="Tomlinson C."/>
            <person name="Strong C."/>
            <person name="Delehaunty K."/>
            <person name="Fronick C."/>
            <person name="Courtney B."/>
            <person name="Rock S.M."/>
            <person name="Belter E."/>
            <person name="Du F."/>
            <person name="Kim K."/>
            <person name="Abbott R.M."/>
            <person name="Cotton M."/>
            <person name="Levy A."/>
            <person name="Marchetto P."/>
            <person name="Ochoa K."/>
            <person name="Jackson S.M."/>
            <person name="Gillam B."/>
            <person name="Chen W."/>
            <person name="Yan L."/>
            <person name="Higginbotham J."/>
            <person name="Cardenas M."/>
            <person name="Waligorski J."/>
            <person name="Applebaum E."/>
            <person name="Phelps L."/>
            <person name="Falcone J."/>
            <person name="Kanchi K."/>
            <person name="Thane T."/>
            <person name="Scimone A."/>
            <person name="Thane N."/>
            <person name="Henke J."/>
            <person name="Wang T."/>
            <person name="Ruppert J."/>
            <person name="Shah N."/>
            <person name="Rotter K."/>
            <person name="Hodges J."/>
            <person name="Ingenthron E."/>
            <person name="Cordes M."/>
            <person name="Kohlberg S."/>
            <person name="Sgro J."/>
            <person name="Delgado B."/>
            <person name="Mead K."/>
            <person name="Chinwalla A."/>
            <person name="Leonard S."/>
            <person name="Crouse K."/>
            <person name="Collura K."/>
            <person name="Kudrna D."/>
            <person name="Currie J."/>
            <person name="He R."/>
            <person name="Angelova A."/>
            <person name="Rajasekar S."/>
            <person name="Mueller T."/>
            <person name="Lomeli R."/>
            <person name="Scara G."/>
            <person name="Ko A."/>
            <person name="Delaney K."/>
            <person name="Wissotski M."/>
            <person name="Lopez G."/>
            <person name="Campos D."/>
            <person name="Braidotti M."/>
            <person name="Ashley E."/>
            <person name="Golser W."/>
            <person name="Kim H."/>
            <person name="Lee S."/>
            <person name="Lin J."/>
            <person name="Dujmic Z."/>
            <person name="Kim W."/>
            <person name="Talag J."/>
            <person name="Zuccolo A."/>
            <person name="Fan C."/>
            <person name="Sebastian A."/>
            <person name="Kramer M."/>
            <person name="Spiegel L."/>
            <person name="Nascimento L."/>
            <person name="Zutavern T."/>
            <person name="Miller B."/>
            <person name="Ambroise C."/>
            <person name="Muller S."/>
            <person name="Spooner W."/>
            <person name="Narechania A."/>
            <person name="Ren L."/>
            <person name="Wei S."/>
            <person name="Kumari S."/>
            <person name="Faga B."/>
            <person name="Levy M.J."/>
            <person name="McMahan L."/>
            <person name="Van Buren P."/>
            <person name="Vaughn M.W."/>
            <person name="Ying K."/>
            <person name="Yeh C.-T."/>
            <person name="Emrich S.J."/>
            <person name="Jia Y."/>
            <person name="Kalyanaraman A."/>
            <person name="Hsia A.-P."/>
            <person name="Barbazuk W.B."/>
            <person name="Baucom R.S."/>
            <person name="Brutnell T.P."/>
            <person name="Carpita N.C."/>
            <person name="Chaparro C."/>
            <person name="Chia J.-M."/>
            <person name="Deragon J.-M."/>
            <person name="Estill J.C."/>
            <person name="Fu Y."/>
            <person name="Jeddeloh J.A."/>
            <person name="Han Y."/>
            <person name="Lee H."/>
            <person name="Li P."/>
            <person name="Lisch D.R."/>
            <person name="Liu S."/>
            <person name="Liu Z."/>
            <person name="Nagel D.H."/>
            <person name="McCann M.C."/>
            <person name="SanMiguel P."/>
            <person name="Myers A.M."/>
            <person name="Nettleton D."/>
            <person name="Nguyen J."/>
            <person name="Penning B.W."/>
            <person name="Ponnala L."/>
            <person name="Schneider K.L."/>
            <person name="Schwartz D.C."/>
            <person name="Sharma A."/>
            <person name="Soderlund C."/>
            <person name="Springer N.M."/>
            <person name="Sun Q."/>
            <person name="Wang H."/>
            <person name="Waterman M."/>
            <person name="Westerman R."/>
            <person name="Wolfgruber T.K."/>
            <person name="Yang L."/>
            <person name="Yu Y."/>
            <person name="Zhang L."/>
            <person name="Zhou S."/>
            <person name="Zhu Q."/>
            <person name="Bennetzen J.L."/>
            <person name="Dawe R.K."/>
            <person name="Jiang J."/>
            <person name="Jiang N."/>
            <person name="Presting G.G."/>
            <person name="Wessler S.R."/>
            <person name="Aluru S."/>
            <person name="Martienssen R.A."/>
            <person name="Clifton S.W."/>
            <person name="McCombie W.R."/>
            <person name="Wing R.A."/>
            <person name="Wilson R.K."/>
        </authorList>
    </citation>
    <scope>NUCLEOTIDE SEQUENCE [LARGE SCALE GENOMIC DNA]</scope>
    <source>
        <strain evidence="21">cv. B73</strain>
    </source>
</reference>
<evidence type="ECO:0000313" key="20">
    <source>
        <dbReference type="EnsemblPlants" id="Zm00001eb232420_P004"/>
    </source>
</evidence>
<keyword evidence="8" id="KW-0677">Repeat</keyword>
<evidence type="ECO:0000256" key="7">
    <source>
        <dbReference type="ARBA" id="ARBA00022729"/>
    </source>
</evidence>
<dbReference type="InterPro" id="IPR000719">
    <property type="entry name" value="Prot_kinase_dom"/>
</dbReference>
<evidence type="ECO:0000256" key="11">
    <source>
        <dbReference type="ARBA" id="ARBA00022840"/>
    </source>
</evidence>
<evidence type="ECO:0000256" key="14">
    <source>
        <dbReference type="ARBA" id="ARBA00047899"/>
    </source>
</evidence>
<dbReference type="SMART" id="SM00220">
    <property type="entry name" value="S_TKc"/>
    <property type="match status" value="1"/>
</dbReference>
<dbReference type="GO" id="GO:0005886">
    <property type="term" value="C:plasma membrane"/>
    <property type="evidence" value="ECO:0007669"/>
    <property type="project" value="UniProtKB-SubCell"/>
</dbReference>
<evidence type="ECO:0000256" key="18">
    <source>
        <dbReference type="SAM" id="SignalP"/>
    </source>
</evidence>
<dbReference type="EnsemblPlants" id="Zm00001eb232420_T004">
    <property type="protein sequence ID" value="Zm00001eb232420_P004"/>
    <property type="gene ID" value="Zm00001eb232420"/>
</dbReference>
<keyword evidence="5" id="KW-0808">Transferase</keyword>
<dbReference type="GO" id="GO:0005524">
    <property type="term" value="F:ATP binding"/>
    <property type="evidence" value="ECO:0007669"/>
    <property type="project" value="UniProtKB-UniRule"/>
</dbReference>
<keyword evidence="10" id="KW-0418">Kinase</keyword>
<comment type="subcellular location">
    <subcellularLocation>
        <location evidence="1">Cell membrane</location>
        <topology evidence="1">Single-pass membrane protein</topology>
    </subcellularLocation>
</comment>
<feature type="transmembrane region" description="Helical" evidence="17">
    <location>
        <begin position="520"/>
        <end position="545"/>
    </location>
</feature>
<evidence type="ECO:0000256" key="1">
    <source>
        <dbReference type="ARBA" id="ARBA00004162"/>
    </source>
</evidence>
<evidence type="ECO:0000256" key="3">
    <source>
        <dbReference type="ARBA" id="ARBA00022527"/>
    </source>
</evidence>
<dbReference type="GO" id="GO:0004674">
    <property type="term" value="F:protein serine/threonine kinase activity"/>
    <property type="evidence" value="ECO:0007669"/>
    <property type="project" value="UniProtKB-KW"/>
</dbReference>
<dbReference type="Pfam" id="PF12819">
    <property type="entry name" value="Malectin_like"/>
    <property type="match status" value="1"/>
</dbReference>
<keyword evidence="9 16" id="KW-0547">Nucleotide-binding</keyword>
<dbReference type="FunFam" id="3.30.200.20:FF:000178">
    <property type="entry name" value="serine/threonine-protein kinase PBS1-like"/>
    <property type="match status" value="1"/>
</dbReference>
<keyword evidence="7 18" id="KW-0732">Signal</keyword>
<dbReference type="PROSITE" id="PS00107">
    <property type="entry name" value="PROTEIN_KINASE_ATP"/>
    <property type="match status" value="1"/>
</dbReference>
<dbReference type="InterPro" id="IPR024788">
    <property type="entry name" value="Malectin-like_Carb-bd_dom"/>
</dbReference>
<name>A0A804PEW9_MAIZE</name>
<evidence type="ECO:0000256" key="2">
    <source>
        <dbReference type="ARBA" id="ARBA00012513"/>
    </source>
</evidence>
<evidence type="ECO:0000256" key="17">
    <source>
        <dbReference type="SAM" id="Phobius"/>
    </source>
</evidence>
<reference evidence="20" key="2">
    <citation type="submission" date="2019-07" db="EMBL/GenBank/DDBJ databases">
        <authorList>
            <person name="Seetharam A."/>
            <person name="Woodhouse M."/>
            <person name="Cannon E."/>
        </authorList>
    </citation>
    <scope>NUCLEOTIDE SEQUENCE [LARGE SCALE GENOMIC DNA]</scope>
    <source>
        <strain evidence="20">cv. B73</strain>
    </source>
</reference>
<dbReference type="Pfam" id="PF13855">
    <property type="entry name" value="LRR_8"/>
    <property type="match status" value="1"/>
</dbReference>
<evidence type="ECO:0000256" key="9">
    <source>
        <dbReference type="ARBA" id="ARBA00022741"/>
    </source>
</evidence>
<proteinExistence type="predicted"/>
<dbReference type="InterPro" id="IPR001245">
    <property type="entry name" value="Ser-Thr/Tyr_kinase_cat_dom"/>
</dbReference>
<dbReference type="EC" id="2.7.11.1" evidence="2"/>
<dbReference type="PROSITE" id="PS51450">
    <property type="entry name" value="LRR"/>
    <property type="match status" value="1"/>
</dbReference>
<dbReference type="InterPro" id="IPR032675">
    <property type="entry name" value="LRR_dom_sf"/>
</dbReference>
<comment type="catalytic activity">
    <reaction evidence="15">
        <text>L-seryl-[protein] + ATP = O-phospho-L-seryl-[protein] + ADP + H(+)</text>
        <dbReference type="Rhea" id="RHEA:17989"/>
        <dbReference type="Rhea" id="RHEA-COMP:9863"/>
        <dbReference type="Rhea" id="RHEA-COMP:11604"/>
        <dbReference type="ChEBI" id="CHEBI:15378"/>
        <dbReference type="ChEBI" id="CHEBI:29999"/>
        <dbReference type="ChEBI" id="CHEBI:30616"/>
        <dbReference type="ChEBI" id="CHEBI:83421"/>
        <dbReference type="ChEBI" id="CHEBI:456216"/>
        <dbReference type="EC" id="2.7.11.1"/>
    </reaction>
</comment>
<feature type="transmembrane region" description="Helical" evidence="17">
    <location>
        <begin position="757"/>
        <end position="777"/>
    </location>
</feature>
<dbReference type="Gene3D" id="3.30.200.20">
    <property type="entry name" value="Phosphorylase Kinase, domain 1"/>
    <property type="match status" value="1"/>
</dbReference>
<keyword evidence="13 17" id="KW-0472">Membrane</keyword>
<reference evidence="20" key="3">
    <citation type="submission" date="2021-05" db="UniProtKB">
        <authorList>
            <consortium name="EnsemblPlants"/>
        </authorList>
    </citation>
    <scope>IDENTIFICATION</scope>
    <source>
        <strain evidence="20">cv. B73</strain>
    </source>
</reference>
<organism evidence="20 21">
    <name type="scientific">Zea mays</name>
    <name type="common">Maize</name>
    <dbReference type="NCBI Taxonomy" id="4577"/>
    <lineage>
        <taxon>Eukaryota</taxon>
        <taxon>Viridiplantae</taxon>
        <taxon>Streptophyta</taxon>
        <taxon>Embryophyta</taxon>
        <taxon>Tracheophyta</taxon>
        <taxon>Spermatophyta</taxon>
        <taxon>Magnoliopsida</taxon>
        <taxon>Liliopsida</taxon>
        <taxon>Poales</taxon>
        <taxon>Poaceae</taxon>
        <taxon>PACMAD clade</taxon>
        <taxon>Panicoideae</taxon>
        <taxon>Andropogonodae</taxon>
        <taxon>Andropogoneae</taxon>
        <taxon>Tripsacinae</taxon>
        <taxon>Zea</taxon>
    </lineage>
</organism>
<dbReference type="Pfam" id="PF07714">
    <property type="entry name" value="PK_Tyr_Ser-Thr"/>
    <property type="match status" value="1"/>
</dbReference>
<dbReference type="Proteomes" id="UP000007305">
    <property type="component" value="Chromosome 5"/>
</dbReference>
<dbReference type="PROSITE" id="PS50011">
    <property type="entry name" value="PROTEIN_KINASE_DOM"/>
    <property type="match status" value="1"/>
</dbReference>
<evidence type="ECO:0000256" key="15">
    <source>
        <dbReference type="ARBA" id="ARBA00048679"/>
    </source>
</evidence>
<evidence type="ECO:0000256" key="16">
    <source>
        <dbReference type="PROSITE-ProRule" id="PRU10141"/>
    </source>
</evidence>
<keyword evidence="21" id="KW-1185">Reference proteome</keyword>
<feature type="binding site" evidence="16">
    <location>
        <position position="611"/>
    </location>
    <ligand>
        <name>ATP</name>
        <dbReference type="ChEBI" id="CHEBI:30616"/>
    </ligand>
</feature>
<dbReference type="AlphaFoldDB" id="A0A804PEW9"/>
<dbReference type="SUPFAM" id="SSF52058">
    <property type="entry name" value="L domain-like"/>
    <property type="match status" value="1"/>
</dbReference>
<keyword evidence="3" id="KW-0723">Serine/threonine-protein kinase</keyword>
<evidence type="ECO:0000256" key="13">
    <source>
        <dbReference type="ARBA" id="ARBA00023136"/>
    </source>
</evidence>
<dbReference type="PRINTS" id="PR00019">
    <property type="entry name" value="LEURICHRPT"/>
</dbReference>
<dbReference type="PANTHER" id="PTHR45631:SF211">
    <property type="entry name" value="OS02G0151100 PROTEIN"/>
    <property type="match status" value="1"/>
</dbReference>
<keyword evidence="6 17" id="KW-0812">Transmembrane</keyword>
<dbReference type="InterPro" id="IPR001611">
    <property type="entry name" value="Leu-rich_rpt"/>
</dbReference>
<protein>
    <recommendedName>
        <fullName evidence="2">non-specific serine/threonine protein kinase</fullName>
        <ecNumber evidence="2">2.7.11.1</ecNumber>
    </recommendedName>
</protein>
<keyword evidence="12 17" id="KW-1133">Transmembrane helix</keyword>
<evidence type="ECO:0000256" key="6">
    <source>
        <dbReference type="ARBA" id="ARBA00022692"/>
    </source>
</evidence>
<dbReference type="Gene3D" id="3.80.10.10">
    <property type="entry name" value="Ribonuclease Inhibitor"/>
    <property type="match status" value="1"/>
</dbReference>
<comment type="catalytic activity">
    <reaction evidence="14">
        <text>L-threonyl-[protein] + ATP = O-phospho-L-threonyl-[protein] + ADP + H(+)</text>
        <dbReference type="Rhea" id="RHEA:46608"/>
        <dbReference type="Rhea" id="RHEA-COMP:11060"/>
        <dbReference type="Rhea" id="RHEA-COMP:11605"/>
        <dbReference type="ChEBI" id="CHEBI:15378"/>
        <dbReference type="ChEBI" id="CHEBI:30013"/>
        <dbReference type="ChEBI" id="CHEBI:30616"/>
        <dbReference type="ChEBI" id="CHEBI:61977"/>
        <dbReference type="ChEBI" id="CHEBI:456216"/>
        <dbReference type="EC" id="2.7.11.1"/>
    </reaction>
</comment>
<dbReference type="InterPro" id="IPR017441">
    <property type="entry name" value="Protein_kinase_ATP_BS"/>
</dbReference>
<dbReference type="InterPro" id="IPR008271">
    <property type="entry name" value="Ser/Thr_kinase_AS"/>
</dbReference>
<evidence type="ECO:0000256" key="10">
    <source>
        <dbReference type="ARBA" id="ARBA00022777"/>
    </source>
</evidence>
<feature type="domain" description="Protein kinase" evidence="19">
    <location>
        <begin position="583"/>
        <end position="819"/>
    </location>
</feature>
<sequence length="819" mass="89045">MKLSAAVLFFSILLQYCTSSGQPDSRAGFISIDCGIPENSTYQDLTSTILYVSDRGFVTSGENRNISAGYISPSLAQRYYTVRAFASGVRNCYTLPSLVAGNKYLVRAAFYYADYDGLSTPPVFDLYLGASLWHEVRFRDAAAINWMDVVAVAPTDFLQVCLVNKGTGTPFISGLDLRPLRSTLYPEANASQSLVMVNANRCNVGPTDKSVVRYPLDPHDRIWLAYGAVPAWTEASATSVVRNYLADPYDAPSAVMQSAATPSDGSVLSFSWDTSDDRSVDASSATYLLVLYFAELQRVSASGELRRQFDIAVDGTAWNREPYSPPYLFADSFSGTVQGQARHSVSLTATRNATLPPLLNAMEVYLVRPVDEAATDPGDAKAMIAIQEAYVVSKNWMGDPCAPKAFAWEGLDCTTDPPTGTPRITALNLSSSGLTGPITTYFGDLKALQYLDLSHNNLSGSIPDCLGQLPFLVFLDLSSNDLRGPVPYTLLQKSHNGTLSLSNNPNLSGNGSGPKKLNGAALLSAIIIPTVAATALSVTFIALLLRALKEQARRRAVDPTPRDETALLENREFSYRELKHITKNFSLEIGRGGFGAVFLGYLGNGNPVAVKIRSESSSQGGKEFLAEAQHLTRVHHKNLVSLIGYCKDKDHFALVYEYMPEGNLQDHLRLRDTCTHRPLTWQQRLQIALDAAQGLEYLHVACKPALIHRDVKSRNILLTTGLGAKIADFGLTKAFSDSETHITTEPAGTMGYLDPEYVSGLAACAASLLASIIYHAYIYTIQLRESKKTVLFFITGITAATGPARRATCTASASCSWSW</sequence>
<evidence type="ECO:0000256" key="4">
    <source>
        <dbReference type="ARBA" id="ARBA00022614"/>
    </source>
</evidence>
<evidence type="ECO:0000256" key="12">
    <source>
        <dbReference type="ARBA" id="ARBA00022989"/>
    </source>
</evidence>
<keyword evidence="11 16" id="KW-0067">ATP-binding</keyword>
<dbReference type="Gramene" id="Zm00001eb232420_T004">
    <property type="protein sequence ID" value="Zm00001eb232420_P004"/>
    <property type="gene ID" value="Zm00001eb232420"/>
</dbReference>
<keyword evidence="4" id="KW-0433">Leucine-rich repeat</keyword>